<gene>
    <name evidence="3" type="ORF">J2W36_002599</name>
</gene>
<dbReference type="Gene3D" id="3.40.190.10">
    <property type="entry name" value="Periplasmic binding protein-like II"/>
    <property type="match status" value="1"/>
</dbReference>
<dbReference type="InterPro" id="IPR042100">
    <property type="entry name" value="Bug_dom1"/>
</dbReference>
<evidence type="ECO:0000313" key="4">
    <source>
        <dbReference type="Proteomes" id="UP001226867"/>
    </source>
</evidence>
<feature type="signal peptide" evidence="2">
    <location>
        <begin position="1"/>
        <end position="24"/>
    </location>
</feature>
<sequence length="325" mass="33751">MASPLRALQLACALAVATVLPAQAQAQTYPSKQITIVVPASPGGAIDLAARLIGQKLTEAWGQPVVIDNRAGATGIIGTDLVAKSPPDGHMLVLVASSHAINPSMVKKLPFDTVKSFEPVALTHVVPLVLIVSPTLPVKSVKELIAYGKANPGKLSFASSGNGGAPHFSGELFKSMAGLDMTHIPYKGSTLAHPDLISGRTSLMFDTVAAANVQIKADRLRALAVTTAKRSSVLPDVPTMQEAGVAGYETSTWGGLLAPAGTPKATVAKLNAEVNRILAMPDVRKTLQDNGIEPGSGTPQQFGDFIGTEMVKWSKVAKDAGIQAE</sequence>
<evidence type="ECO:0000313" key="3">
    <source>
        <dbReference type="EMBL" id="MDP9900336.1"/>
    </source>
</evidence>
<dbReference type="PANTHER" id="PTHR42928:SF5">
    <property type="entry name" value="BLR1237 PROTEIN"/>
    <property type="match status" value="1"/>
</dbReference>
<reference evidence="3 4" key="1">
    <citation type="submission" date="2023-07" db="EMBL/GenBank/DDBJ databases">
        <title>Sorghum-associated microbial communities from plants grown in Nebraska, USA.</title>
        <authorList>
            <person name="Schachtman D."/>
        </authorList>
    </citation>
    <scope>NUCLEOTIDE SEQUENCE [LARGE SCALE GENOMIC DNA]</scope>
    <source>
        <strain evidence="3 4">DS1607</strain>
    </source>
</reference>
<protein>
    <submittedName>
        <fullName evidence="3">Tripartite-type tricarboxylate transporter receptor subunit TctC</fullName>
    </submittedName>
</protein>
<keyword evidence="3" id="KW-0413">Isomerase</keyword>
<accession>A0ABT9S7K7</accession>
<keyword evidence="3" id="KW-0675">Receptor</keyword>
<dbReference type="Pfam" id="PF03401">
    <property type="entry name" value="TctC"/>
    <property type="match status" value="1"/>
</dbReference>
<keyword evidence="4" id="KW-1185">Reference proteome</keyword>
<feature type="chain" id="PRO_5047099950" evidence="2">
    <location>
        <begin position="25"/>
        <end position="325"/>
    </location>
</feature>
<dbReference type="GO" id="GO:0016853">
    <property type="term" value="F:isomerase activity"/>
    <property type="evidence" value="ECO:0007669"/>
    <property type="project" value="UniProtKB-KW"/>
</dbReference>
<comment type="similarity">
    <text evidence="1">Belongs to the UPF0065 (bug) family.</text>
</comment>
<dbReference type="InterPro" id="IPR005064">
    <property type="entry name" value="BUG"/>
</dbReference>
<proteinExistence type="inferred from homology"/>
<evidence type="ECO:0000256" key="1">
    <source>
        <dbReference type="ARBA" id="ARBA00006987"/>
    </source>
</evidence>
<dbReference type="RefSeq" id="WP_307690142.1">
    <property type="nucleotide sequence ID" value="NZ_JAUSRO010000007.1"/>
</dbReference>
<dbReference type="PIRSF" id="PIRSF017082">
    <property type="entry name" value="YflP"/>
    <property type="match status" value="1"/>
</dbReference>
<dbReference type="EMBL" id="JAUSRO010000007">
    <property type="protein sequence ID" value="MDP9900336.1"/>
    <property type="molecule type" value="Genomic_DNA"/>
</dbReference>
<keyword evidence="2" id="KW-0732">Signal</keyword>
<dbReference type="CDD" id="cd13578">
    <property type="entry name" value="PBP2_Bug27"/>
    <property type="match status" value="1"/>
</dbReference>
<dbReference type="Gene3D" id="3.40.190.150">
    <property type="entry name" value="Bordetella uptake gene, domain 1"/>
    <property type="match status" value="1"/>
</dbReference>
<evidence type="ECO:0000256" key="2">
    <source>
        <dbReference type="SAM" id="SignalP"/>
    </source>
</evidence>
<comment type="caution">
    <text evidence="3">The sequence shown here is derived from an EMBL/GenBank/DDBJ whole genome shotgun (WGS) entry which is preliminary data.</text>
</comment>
<dbReference type="Proteomes" id="UP001226867">
    <property type="component" value="Unassembled WGS sequence"/>
</dbReference>
<dbReference type="PANTHER" id="PTHR42928">
    <property type="entry name" value="TRICARBOXYLATE-BINDING PROTEIN"/>
    <property type="match status" value="1"/>
</dbReference>
<organism evidence="3 4">
    <name type="scientific">Variovorax ginsengisoli</name>
    <dbReference type="NCBI Taxonomy" id="363844"/>
    <lineage>
        <taxon>Bacteria</taxon>
        <taxon>Pseudomonadati</taxon>
        <taxon>Pseudomonadota</taxon>
        <taxon>Betaproteobacteria</taxon>
        <taxon>Burkholderiales</taxon>
        <taxon>Comamonadaceae</taxon>
        <taxon>Variovorax</taxon>
    </lineage>
</organism>
<name>A0ABT9S7K7_9BURK</name>
<dbReference type="SUPFAM" id="SSF53850">
    <property type="entry name" value="Periplasmic binding protein-like II"/>
    <property type="match status" value="1"/>
</dbReference>